<name>A0AAN8XF42_HALRR</name>
<dbReference type="EMBL" id="JAXCGZ010003332">
    <property type="protein sequence ID" value="KAK7083355.1"/>
    <property type="molecule type" value="Genomic_DNA"/>
</dbReference>
<comment type="caution">
    <text evidence="1">The sequence shown here is derived from an EMBL/GenBank/DDBJ whole genome shotgun (WGS) entry which is preliminary data.</text>
</comment>
<protein>
    <submittedName>
        <fullName evidence="1">Uncharacterized protein</fullName>
    </submittedName>
</protein>
<dbReference type="Proteomes" id="UP001381693">
    <property type="component" value="Unassembled WGS sequence"/>
</dbReference>
<organism evidence="1 2">
    <name type="scientific">Halocaridina rubra</name>
    <name type="common">Hawaiian red shrimp</name>
    <dbReference type="NCBI Taxonomy" id="373956"/>
    <lineage>
        <taxon>Eukaryota</taxon>
        <taxon>Metazoa</taxon>
        <taxon>Ecdysozoa</taxon>
        <taxon>Arthropoda</taxon>
        <taxon>Crustacea</taxon>
        <taxon>Multicrustacea</taxon>
        <taxon>Malacostraca</taxon>
        <taxon>Eumalacostraca</taxon>
        <taxon>Eucarida</taxon>
        <taxon>Decapoda</taxon>
        <taxon>Pleocyemata</taxon>
        <taxon>Caridea</taxon>
        <taxon>Atyoidea</taxon>
        <taxon>Atyidae</taxon>
        <taxon>Halocaridina</taxon>
    </lineage>
</organism>
<sequence>PPPERGLELGATLNGKLGTLPTVPRDCDYVTSSPFGPYPESAHPQPHVTLQPANQLASLSPTTPACPPITFYLHHTLAF</sequence>
<proteinExistence type="predicted"/>
<accession>A0AAN8XF42</accession>
<reference evidence="1 2" key="1">
    <citation type="submission" date="2023-11" db="EMBL/GenBank/DDBJ databases">
        <title>Halocaridina rubra genome assembly.</title>
        <authorList>
            <person name="Smith C."/>
        </authorList>
    </citation>
    <scope>NUCLEOTIDE SEQUENCE [LARGE SCALE GENOMIC DNA]</scope>
    <source>
        <strain evidence="1">EP-1</strain>
        <tissue evidence="1">Whole</tissue>
    </source>
</reference>
<feature type="non-terminal residue" evidence="1">
    <location>
        <position position="1"/>
    </location>
</feature>
<evidence type="ECO:0000313" key="1">
    <source>
        <dbReference type="EMBL" id="KAK7083355.1"/>
    </source>
</evidence>
<keyword evidence="2" id="KW-1185">Reference proteome</keyword>
<dbReference type="AlphaFoldDB" id="A0AAN8XF42"/>
<gene>
    <name evidence="1" type="ORF">SK128_027083</name>
</gene>
<evidence type="ECO:0000313" key="2">
    <source>
        <dbReference type="Proteomes" id="UP001381693"/>
    </source>
</evidence>